<feature type="compositionally biased region" description="Acidic residues" evidence="1">
    <location>
        <begin position="188"/>
        <end position="207"/>
    </location>
</feature>
<dbReference type="PROSITE" id="PS50053">
    <property type="entry name" value="UBIQUITIN_2"/>
    <property type="match status" value="1"/>
</dbReference>
<evidence type="ECO:0000313" key="4">
    <source>
        <dbReference type="Proteomes" id="UP000309340"/>
    </source>
</evidence>
<feature type="compositionally biased region" description="Basic and acidic residues" evidence="1">
    <location>
        <begin position="15"/>
        <end position="31"/>
    </location>
</feature>
<dbReference type="Gene3D" id="3.10.20.90">
    <property type="entry name" value="Phosphatidylinositol 3-kinase Catalytic Subunit, Chain A, domain 1"/>
    <property type="match status" value="1"/>
</dbReference>
<dbReference type="Proteomes" id="UP000309340">
    <property type="component" value="Unassembled WGS sequence"/>
</dbReference>
<dbReference type="InterPro" id="IPR029071">
    <property type="entry name" value="Ubiquitin-like_domsf"/>
</dbReference>
<dbReference type="Pfam" id="PF16455">
    <property type="entry name" value="UBD"/>
    <property type="match status" value="1"/>
</dbReference>
<organism evidence="3 4">
    <name type="scientific">Friedmanniomyces simplex</name>
    <dbReference type="NCBI Taxonomy" id="329884"/>
    <lineage>
        <taxon>Eukaryota</taxon>
        <taxon>Fungi</taxon>
        <taxon>Dikarya</taxon>
        <taxon>Ascomycota</taxon>
        <taxon>Pezizomycotina</taxon>
        <taxon>Dothideomycetes</taxon>
        <taxon>Dothideomycetidae</taxon>
        <taxon>Mycosphaerellales</taxon>
        <taxon>Teratosphaeriaceae</taxon>
        <taxon>Friedmanniomyces</taxon>
    </lineage>
</organism>
<dbReference type="InterPro" id="IPR000626">
    <property type="entry name" value="Ubiquitin-like_dom"/>
</dbReference>
<keyword evidence="4" id="KW-1185">Reference proteome</keyword>
<evidence type="ECO:0000313" key="3">
    <source>
        <dbReference type="EMBL" id="TKA69142.1"/>
    </source>
</evidence>
<sequence length="331" mass="35741">MGCCQSTDSAAAAPHDQHQQQHLDGARDHHPSAAQSHNSSQNAIVGGAPPRSLRDVDIQRGGAARRPNNDHMPNLPLQLPPPVPRSPSNLPQHPPPWSRSLLERQRAEFFDTQLSGDPQAWIAIRRVCELLRAGDLGEAQAVLDAAALTTPRGQVGRGKGGDGRRGGVYDGVGRFYEVPGWVVGDPGDVIEDEKGEAGEEEEEEEEEKQGFDGSGGNGAGEETDDAEDLKKEVRAAAPPLPRVEKGKGRAQSPGRVVRVACRRSDRGRDVLVDYNEKEPAATLACRVRDKIGGDKRVRLIFRGRVLDDGKTLAQQGWKEGHVVNAFVDTGD</sequence>
<dbReference type="InterPro" id="IPR032752">
    <property type="entry name" value="DC-UbP/UBTD2_N"/>
</dbReference>
<accession>A0A4U0WZ66</accession>
<dbReference type="SUPFAM" id="SSF54236">
    <property type="entry name" value="Ubiquitin-like"/>
    <property type="match status" value="1"/>
</dbReference>
<feature type="region of interest" description="Disordered" evidence="1">
    <location>
        <begin position="183"/>
        <end position="255"/>
    </location>
</feature>
<dbReference type="OrthoDB" id="1640476at2759"/>
<proteinExistence type="predicted"/>
<dbReference type="EMBL" id="NAJQ01000464">
    <property type="protein sequence ID" value="TKA69142.1"/>
    <property type="molecule type" value="Genomic_DNA"/>
</dbReference>
<feature type="compositionally biased region" description="Low complexity" evidence="1">
    <location>
        <begin position="32"/>
        <end position="43"/>
    </location>
</feature>
<dbReference type="STRING" id="329884.A0A4U0WZ66"/>
<dbReference type="PANTHER" id="PTHR13609">
    <property type="entry name" value="UBIQUITIN DOMAIN CONTAINING 1 PROTEIN-RELATED"/>
    <property type="match status" value="1"/>
</dbReference>
<name>A0A4U0WZ66_9PEZI</name>
<dbReference type="InterPro" id="IPR038169">
    <property type="entry name" value="DC-UbP/UBTD2_N_sf"/>
</dbReference>
<feature type="domain" description="Ubiquitin-like" evidence="2">
    <location>
        <begin position="298"/>
        <end position="323"/>
    </location>
</feature>
<dbReference type="InterPro" id="IPR039869">
    <property type="entry name" value="UBTD1/2"/>
</dbReference>
<protein>
    <recommendedName>
        <fullName evidence="2">Ubiquitin-like domain-containing protein</fullName>
    </recommendedName>
</protein>
<feature type="region of interest" description="Disordered" evidence="1">
    <location>
        <begin position="1"/>
        <end position="95"/>
    </location>
</feature>
<dbReference type="AlphaFoldDB" id="A0A4U0WZ66"/>
<dbReference type="Gene3D" id="1.20.225.20">
    <property type="entry name" value="Ub domain-containing protein, DC-UbP/UBTD2, N-terminal domain"/>
    <property type="match status" value="1"/>
</dbReference>
<gene>
    <name evidence="3" type="ORF">B0A55_06721</name>
</gene>
<comment type="caution">
    <text evidence="3">The sequence shown here is derived from an EMBL/GenBank/DDBJ whole genome shotgun (WGS) entry which is preliminary data.</text>
</comment>
<evidence type="ECO:0000259" key="2">
    <source>
        <dbReference type="PROSITE" id="PS50053"/>
    </source>
</evidence>
<evidence type="ECO:0000256" key="1">
    <source>
        <dbReference type="SAM" id="MobiDB-lite"/>
    </source>
</evidence>
<reference evidence="3 4" key="1">
    <citation type="submission" date="2017-03" db="EMBL/GenBank/DDBJ databases">
        <title>Genomes of endolithic fungi from Antarctica.</title>
        <authorList>
            <person name="Coleine C."/>
            <person name="Masonjones S."/>
            <person name="Stajich J.E."/>
        </authorList>
    </citation>
    <scope>NUCLEOTIDE SEQUENCE [LARGE SCALE GENOMIC DNA]</scope>
    <source>
        <strain evidence="3 4">CCFEE 5184</strain>
    </source>
</reference>